<dbReference type="Gene3D" id="1.10.287.130">
    <property type="match status" value="1"/>
</dbReference>
<evidence type="ECO:0000256" key="12">
    <source>
        <dbReference type="SAM" id="Phobius"/>
    </source>
</evidence>
<dbReference type="InterPro" id="IPR036890">
    <property type="entry name" value="HATPase_C_sf"/>
</dbReference>
<feature type="domain" description="Histidine kinase" evidence="13">
    <location>
        <begin position="286"/>
        <end position="508"/>
    </location>
</feature>
<dbReference type="InterPro" id="IPR011006">
    <property type="entry name" value="CheY-like_superfamily"/>
</dbReference>
<dbReference type="InterPro" id="IPR005467">
    <property type="entry name" value="His_kinase_dom"/>
</dbReference>
<dbReference type="PRINTS" id="PR00344">
    <property type="entry name" value="BCTRLSENSOR"/>
</dbReference>
<dbReference type="PANTHER" id="PTHR45339">
    <property type="entry name" value="HYBRID SIGNAL TRANSDUCTION HISTIDINE KINASE J"/>
    <property type="match status" value="1"/>
</dbReference>
<dbReference type="SUPFAM" id="SSF52172">
    <property type="entry name" value="CheY-like"/>
    <property type="match status" value="1"/>
</dbReference>
<dbReference type="SMART" id="SM00448">
    <property type="entry name" value="REC"/>
    <property type="match status" value="1"/>
</dbReference>
<keyword evidence="16" id="KW-0547">Nucleotide-binding</keyword>
<keyword evidence="17" id="KW-1185">Reference proteome</keyword>
<feature type="transmembrane region" description="Helical" evidence="12">
    <location>
        <begin position="173"/>
        <end position="192"/>
    </location>
</feature>
<dbReference type="Gene3D" id="3.30.565.10">
    <property type="entry name" value="Histidine kinase-like ATPase, C-terminal domain"/>
    <property type="match status" value="1"/>
</dbReference>
<dbReference type="InterPro" id="IPR036097">
    <property type="entry name" value="HisK_dim/P_sf"/>
</dbReference>
<keyword evidence="6" id="KW-0808">Transferase</keyword>
<dbReference type="SUPFAM" id="SSF103190">
    <property type="entry name" value="Sensory domain-like"/>
    <property type="match status" value="1"/>
</dbReference>
<evidence type="ECO:0000256" key="11">
    <source>
        <dbReference type="PROSITE-ProRule" id="PRU00169"/>
    </source>
</evidence>
<evidence type="ECO:0000256" key="10">
    <source>
        <dbReference type="ARBA" id="ARBA00023012"/>
    </source>
</evidence>
<evidence type="ECO:0000256" key="6">
    <source>
        <dbReference type="ARBA" id="ARBA00022679"/>
    </source>
</evidence>
<evidence type="ECO:0000256" key="5">
    <source>
        <dbReference type="ARBA" id="ARBA00022553"/>
    </source>
</evidence>
<dbReference type="SMART" id="SM00387">
    <property type="entry name" value="HATPase_c"/>
    <property type="match status" value="1"/>
</dbReference>
<evidence type="ECO:0000256" key="4">
    <source>
        <dbReference type="ARBA" id="ARBA00022475"/>
    </source>
</evidence>
<organism evidence="16 17">
    <name type="scientific">Pseudoalteromonas neustonica</name>
    <dbReference type="NCBI Taxonomy" id="1840331"/>
    <lineage>
        <taxon>Bacteria</taxon>
        <taxon>Pseudomonadati</taxon>
        <taxon>Pseudomonadota</taxon>
        <taxon>Gammaproteobacteria</taxon>
        <taxon>Alteromonadales</taxon>
        <taxon>Pseudoalteromonadaceae</taxon>
        <taxon>Pseudoalteromonas</taxon>
    </lineage>
</organism>
<gene>
    <name evidence="16" type="ORF">WNY63_15405</name>
</gene>
<keyword evidence="9 12" id="KW-1133">Transmembrane helix</keyword>
<keyword evidence="7 12" id="KW-0812">Transmembrane</keyword>
<evidence type="ECO:0000259" key="14">
    <source>
        <dbReference type="PROSITE" id="PS50110"/>
    </source>
</evidence>
<dbReference type="PROSITE" id="PS50110">
    <property type="entry name" value="RESPONSE_REGULATORY"/>
    <property type="match status" value="1"/>
</dbReference>
<dbReference type="RefSeq" id="WP_342884247.1">
    <property type="nucleotide sequence ID" value="NZ_JBBMQU010000031.1"/>
</dbReference>
<sequence length="651" mass="72514">MYISIAHKILLIIGFTISLVLGVSTALHVIELKNQTLLNMSEKASAIVSPMLGEIKKLSKDGNVGNWVMQIQTIAIDQLLEQNSFNDLTNVFFIDNEAHIVAHHDIEQVSSDVINQTLLQALDQQQSIIINDDNIYHVVIPVKGYQNDNLGFVVVSFSDDGLAEKIASIITNAVSLFALYLLAALVIAYIVIRKIILQPIEQLVEFSHSITTGDLDCPINIASQDEIGTLASGFKMMRAAVRQQINNMHQQQSILEEMVATRTQEYLAAKDQAEHSNQAKSVFLANMSHELRTPLNAVLGFSQLLQDSEYDKTKLRYLEAISVSGNSLLGILNGILDLSKIDAGKMQLELEDADLNLMCNELSMMFMQQCAQKDLALTIRCSELIHTALHLDGNKLRQVMINLISNAIKFTEQGHVCALFDCEQGSTNQHINLVISVQDSGKGIPDDQQKCIFNAFEQVEGQKSSEFGGTGLGLAISLKFIKLMGGTLQVNSCEGQGSEFIVRIPDIKLTHSIRRTKKAYYPPINSYQFNPARILIVDDIAYNRDFLISFLSRWSFDIETAENGQTAIKSVSQKIPDLIIMDMKMPIMGGLETTQFLRNDAKYKHIPIIAVTASALQNEKMKFTQLTDYCITKPICREHLIFAIAQFIDPI</sequence>
<dbReference type="InterPro" id="IPR004358">
    <property type="entry name" value="Sig_transdc_His_kin-like_C"/>
</dbReference>
<comment type="caution">
    <text evidence="16">The sequence shown here is derived from an EMBL/GenBank/DDBJ whole genome shotgun (WGS) entry which is preliminary data.</text>
</comment>
<dbReference type="InterPro" id="IPR003594">
    <property type="entry name" value="HATPase_dom"/>
</dbReference>
<dbReference type="CDD" id="cd17546">
    <property type="entry name" value="REC_hyHK_CKI1_RcsC-like"/>
    <property type="match status" value="1"/>
</dbReference>
<dbReference type="Pfam" id="PF00512">
    <property type="entry name" value="HisKA"/>
    <property type="match status" value="1"/>
</dbReference>
<dbReference type="EC" id="2.7.13.3" evidence="3"/>
<evidence type="ECO:0000256" key="7">
    <source>
        <dbReference type="ARBA" id="ARBA00022692"/>
    </source>
</evidence>
<evidence type="ECO:0000256" key="2">
    <source>
        <dbReference type="ARBA" id="ARBA00004651"/>
    </source>
</evidence>
<keyword evidence="4" id="KW-1003">Cell membrane</keyword>
<comment type="catalytic activity">
    <reaction evidence="1">
        <text>ATP + protein L-histidine = ADP + protein N-phospho-L-histidine.</text>
        <dbReference type="EC" id="2.7.13.3"/>
    </reaction>
</comment>
<keyword evidence="5 11" id="KW-0597">Phosphoprotein</keyword>
<evidence type="ECO:0000259" key="13">
    <source>
        <dbReference type="PROSITE" id="PS50109"/>
    </source>
</evidence>
<dbReference type="CDD" id="cd16922">
    <property type="entry name" value="HATPase_EvgS-ArcB-TorS-like"/>
    <property type="match status" value="1"/>
</dbReference>
<dbReference type="GO" id="GO:0005524">
    <property type="term" value="F:ATP binding"/>
    <property type="evidence" value="ECO:0007669"/>
    <property type="project" value="UniProtKB-KW"/>
</dbReference>
<comment type="subcellular location">
    <subcellularLocation>
        <location evidence="2">Cell membrane</location>
        <topology evidence="2">Multi-pass membrane protein</topology>
    </subcellularLocation>
</comment>
<accession>A0ABU9U512</accession>
<dbReference type="CDD" id="cd06225">
    <property type="entry name" value="HAMP"/>
    <property type="match status" value="1"/>
</dbReference>
<keyword evidence="12" id="KW-0472">Membrane</keyword>
<evidence type="ECO:0000313" key="17">
    <source>
        <dbReference type="Proteomes" id="UP001388366"/>
    </source>
</evidence>
<dbReference type="SMART" id="SM00304">
    <property type="entry name" value="HAMP"/>
    <property type="match status" value="1"/>
</dbReference>
<protein>
    <recommendedName>
        <fullName evidence="3">histidine kinase</fullName>
        <ecNumber evidence="3">2.7.13.3</ecNumber>
    </recommendedName>
</protein>
<dbReference type="Gene3D" id="6.10.340.10">
    <property type="match status" value="1"/>
</dbReference>
<feature type="modified residue" description="4-aspartylphosphate" evidence="11">
    <location>
        <position position="582"/>
    </location>
</feature>
<name>A0ABU9U512_9GAMM</name>
<proteinExistence type="predicted"/>
<dbReference type="InterPro" id="IPR003661">
    <property type="entry name" value="HisK_dim/P_dom"/>
</dbReference>
<feature type="domain" description="HAMP" evidence="15">
    <location>
        <begin position="194"/>
        <end position="246"/>
    </location>
</feature>
<dbReference type="Pfam" id="PF02518">
    <property type="entry name" value="HATPase_c"/>
    <property type="match status" value="1"/>
</dbReference>
<dbReference type="Proteomes" id="UP001388366">
    <property type="component" value="Unassembled WGS sequence"/>
</dbReference>
<dbReference type="EMBL" id="JBBMQU010000031">
    <property type="protein sequence ID" value="MEM5552110.1"/>
    <property type="molecule type" value="Genomic_DNA"/>
</dbReference>
<dbReference type="PROSITE" id="PS50885">
    <property type="entry name" value="HAMP"/>
    <property type="match status" value="1"/>
</dbReference>
<evidence type="ECO:0000313" key="16">
    <source>
        <dbReference type="EMBL" id="MEM5552110.1"/>
    </source>
</evidence>
<dbReference type="SMART" id="SM00388">
    <property type="entry name" value="HisKA"/>
    <property type="match status" value="1"/>
</dbReference>
<keyword evidence="16" id="KW-0067">ATP-binding</keyword>
<dbReference type="SUPFAM" id="SSF158472">
    <property type="entry name" value="HAMP domain-like"/>
    <property type="match status" value="1"/>
</dbReference>
<dbReference type="Pfam" id="PF00672">
    <property type="entry name" value="HAMP"/>
    <property type="match status" value="1"/>
</dbReference>
<dbReference type="SUPFAM" id="SSF55874">
    <property type="entry name" value="ATPase domain of HSP90 chaperone/DNA topoisomerase II/histidine kinase"/>
    <property type="match status" value="1"/>
</dbReference>
<evidence type="ECO:0000259" key="15">
    <source>
        <dbReference type="PROSITE" id="PS50885"/>
    </source>
</evidence>
<dbReference type="InterPro" id="IPR001789">
    <property type="entry name" value="Sig_transdc_resp-reg_receiver"/>
</dbReference>
<dbReference type="PANTHER" id="PTHR45339:SF1">
    <property type="entry name" value="HYBRID SIGNAL TRANSDUCTION HISTIDINE KINASE J"/>
    <property type="match status" value="1"/>
</dbReference>
<dbReference type="InterPro" id="IPR029151">
    <property type="entry name" value="Sensor-like_sf"/>
</dbReference>
<dbReference type="PROSITE" id="PS50109">
    <property type="entry name" value="HIS_KIN"/>
    <property type="match status" value="1"/>
</dbReference>
<dbReference type="InterPro" id="IPR003660">
    <property type="entry name" value="HAMP_dom"/>
</dbReference>
<evidence type="ECO:0000256" key="1">
    <source>
        <dbReference type="ARBA" id="ARBA00000085"/>
    </source>
</evidence>
<reference evidence="16 17" key="1">
    <citation type="submission" date="2024-03" db="EMBL/GenBank/DDBJ databases">
        <title>Community enrichment and isolation of bacterial strains for fucoidan degradation.</title>
        <authorList>
            <person name="Sichert A."/>
        </authorList>
    </citation>
    <scope>NUCLEOTIDE SEQUENCE [LARGE SCALE GENOMIC DNA]</scope>
    <source>
        <strain evidence="16 17">AS81</strain>
    </source>
</reference>
<evidence type="ECO:0000256" key="8">
    <source>
        <dbReference type="ARBA" id="ARBA00022777"/>
    </source>
</evidence>
<keyword evidence="8" id="KW-0418">Kinase</keyword>
<keyword evidence="10" id="KW-0902">Two-component regulatory system</keyword>
<dbReference type="CDD" id="cd00082">
    <property type="entry name" value="HisKA"/>
    <property type="match status" value="1"/>
</dbReference>
<feature type="domain" description="Response regulatory" evidence="14">
    <location>
        <begin position="533"/>
        <end position="648"/>
    </location>
</feature>
<dbReference type="Pfam" id="PF00072">
    <property type="entry name" value="Response_reg"/>
    <property type="match status" value="1"/>
</dbReference>
<dbReference type="Gene3D" id="3.40.50.2300">
    <property type="match status" value="1"/>
</dbReference>
<evidence type="ECO:0000256" key="9">
    <source>
        <dbReference type="ARBA" id="ARBA00022989"/>
    </source>
</evidence>
<evidence type="ECO:0000256" key="3">
    <source>
        <dbReference type="ARBA" id="ARBA00012438"/>
    </source>
</evidence>
<dbReference type="SUPFAM" id="SSF47384">
    <property type="entry name" value="Homodimeric domain of signal transducing histidine kinase"/>
    <property type="match status" value="1"/>
</dbReference>